<sequence length="563" mass="60597">MKKKLMMVAVLLGALSLGACVDNDESASVTAVRNAKAEQLKGAAALANAQAEAETIRANAEAKLKEAEAAYQDAKTEADKAKWAAKLTVIQAEAARDIAEAQRDQKNAEMAIITNQDQWINSTLWGNYSSASSRLIDLNSELINATADEIALKAGVVSAQKAAEKIAVEKNQFIAQQTERKDQLSKLSSIASDRAALEKKLQTLRVESTELTAAKGKTADAKTAAQAKFDEAQEKIYNQSGNTDKLSSDLAKVGAELTDVEVEYNNQTHRFSVTTSNSVEVGENSNNAQSVDFYELNVKSQTTSATLAFQNKIKYIKENIVGVPSNADKGIQASGAYINIESMAAQKKQLEADKAAATTDAEKADIQASIDELQPDIERADEALEAAKEELAEAEAEFKAFQDAVALFANADAKAAYDKDIADAKTLAEALVAASDADDAAKLPLDANETAQEDVSTLLNSTANIDELIADCDVQIANAKEDIAKANSTKTIYVWNDYAHYDRVTNTWYPGYVVDPNNMGEDTAEALHAYMVDRIAALNAQIESQGQIVEKYKKQLDDAIAAL</sequence>
<protein>
    <recommendedName>
        <fullName evidence="5">Lipoprotein</fullName>
    </recommendedName>
</protein>
<feature type="coiled-coil region" evidence="1">
    <location>
        <begin position="46"/>
        <end position="116"/>
    </location>
</feature>
<reference evidence="3 4" key="1">
    <citation type="submission" date="2018-08" db="EMBL/GenBank/DDBJ databases">
        <title>A genome reference for cultivated species of the human gut microbiota.</title>
        <authorList>
            <person name="Zou Y."/>
            <person name="Xue W."/>
            <person name="Luo G."/>
        </authorList>
    </citation>
    <scope>NUCLEOTIDE SEQUENCE [LARGE SCALE GENOMIC DNA]</scope>
    <source>
        <strain evidence="3 4">OF01-1</strain>
    </source>
</reference>
<evidence type="ECO:0000313" key="3">
    <source>
        <dbReference type="EMBL" id="RGY71153.1"/>
    </source>
</evidence>
<dbReference type="RefSeq" id="WP_122130188.1">
    <property type="nucleotide sequence ID" value="NZ_JAGJHH010000018.1"/>
</dbReference>
<evidence type="ECO:0000256" key="1">
    <source>
        <dbReference type="SAM" id="Coils"/>
    </source>
</evidence>
<organism evidence="3 4">
    <name type="scientific">Bacteroides fragilis</name>
    <dbReference type="NCBI Taxonomy" id="817"/>
    <lineage>
        <taxon>Bacteria</taxon>
        <taxon>Pseudomonadati</taxon>
        <taxon>Bacteroidota</taxon>
        <taxon>Bacteroidia</taxon>
        <taxon>Bacteroidales</taxon>
        <taxon>Bacteroidaceae</taxon>
        <taxon>Bacteroides</taxon>
    </lineage>
</organism>
<feature type="chain" id="PRO_5019169401" description="Lipoprotein" evidence="2">
    <location>
        <begin position="20"/>
        <end position="563"/>
    </location>
</feature>
<dbReference type="PROSITE" id="PS51257">
    <property type="entry name" value="PROKAR_LIPOPROTEIN"/>
    <property type="match status" value="1"/>
</dbReference>
<feature type="coiled-coil region" evidence="1">
    <location>
        <begin position="340"/>
        <end position="404"/>
    </location>
</feature>
<feature type="coiled-coil region" evidence="1">
    <location>
        <begin position="187"/>
        <end position="214"/>
    </location>
</feature>
<evidence type="ECO:0008006" key="5">
    <source>
        <dbReference type="Google" id="ProtNLM"/>
    </source>
</evidence>
<accession>A0A413K4T3</accession>
<keyword evidence="1" id="KW-0175">Coiled coil</keyword>
<evidence type="ECO:0000256" key="2">
    <source>
        <dbReference type="SAM" id="SignalP"/>
    </source>
</evidence>
<proteinExistence type="predicted"/>
<dbReference type="Proteomes" id="UP000284614">
    <property type="component" value="Unassembled WGS sequence"/>
</dbReference>
<evidence type="ECO:0000313" key="4">
    <source>
        <dbReference type="Proteomes" id="UP000284614"/>
    </source>
</evidence>
<dbReference type="EMBL" id="QSDG01000002">
    <property type="protein sequence ID" value="RGY71153.1"/>
    <property type="molecule type" value="Genomic_DNA"/>
</dbReference>
<feature type="signal peptide" evidence="2">
    <location>
        <begin position="1"/>
        <end position="19"/>
    </location>
</feature>
<name>A0A413K4T3_BACFG</name>
<dbReference type="AlphaFoldDB" id="A0A413K4T3"/>
<gene>
    <name evidence="3" type="ORF">DXA27_02615</name>
</gene>
<keyword evidence="2" id="KW-0732">Signal</keyword>
<comment type="caution">
    <text evidence="3">The sequence shown here is derived from an EMBL/GenBank/DDBJ whole genome shotgun (WGS) entry which is preliminary data.</text>
</comment>